<dbReference type="InterPro" id="IPR000305">
    <property type="entry name" value="GIY-YIG_endonuc"/>
</dbReference>
<dbReference type="AlphaFoldDB" id="A0AB39NAN2"/>
<evidence type="ECO:0000259" key="1">
    <source>
        <dbReference type="PROSITE" id="PS50164"/>
    </source>
</evidence>
<dbReference type="CDD" id="cd00719">
    <property type="entry name" value="GIY-YIG_SF"/>
    <property type="match status" value="1"/>
</dbReference>
<dbReference type="Pfam" id="PF01541">
    <property type="entry name" value="GIY-YIG"/>
    <property type="match status" value="1"/>
</dbReference>
<accession>A0AB39NAN2</accession>
<reference evidence="2" key="1">
    <citation type="submission" date="2024-07" db="EMBL/GenBank/DDBJ databases">
        <authorList>
            <person name="Yu S.T."/>
        </authorList>
    </citation>
    <scope>NUCLEOTIDE SEQUENCE</scope>
    <source>
        <strain evidence="2">R11</strain>
    </source>
</reference>
<protein>
    <submittedName>
        <fullName evidence="2">GIY-YIG nuclease family protein</fullName>
    </submittedName>
</protein>
<dbReference type="PROSITE" id="PS50164">
    <property type="entry name" value="GIY_YIG"/>
    <property type="match status" value="1"/>
</dbReference>
<gene>
    <name evidence="2" type="ORF">AB5J55_35215</name>
</gene>
<dbReference type="RefSeq" id="WP_369274488.1">
    <property type="nucleotide sequence ID" value="NZ_CP163432.1"/>
</dbReference>
<dbReference type="EMBL" id="CP163432">
    <property type="protein sequence ID" value="XDQ14526.1"/>
    <property type="molecule type" value="Genomic_DNA"/>
</dbReference>
<name>A0AB39NAN2_9ACTN</name>
<organism evidence="2">
    <name type="scientific">Streptomyces sp. R11</name>
    <dbReference type="NCBI Taxonomy" id="3238625"/>
    <lineage>
        <taxon>Bacteria</taxon>
        <taxon>Bacillati</taxon>
        <taxon>Actinomycetota</taxon>
        <taxon>Actinomycetes</taxon>
        <taxon>Kitasatosporales</taxon>
        <taxon>Streptomycetaceae</taxon>
        <taxon>Streptomyces</taxon>
    </lineage>
</organism>
<dbReference type="SMART" id="SM00465">
    <property type="entry name" value="GIYc"/>
    <property type="match status" value="1"/>
</dbReference>
<sequence length="156" mass="17908">MPDSPERTALIDLYSTEEARGLHPFLDELYPEFLPSLYYMGTANSCPEGGPELFYGMWDFEDVTLVRAVKWGAPETPVPTALYRLRDKAGGLLYVGITDNPERRWKDHEKDKPWWPQVAARSIEWLPTRGLALTAESKAIRTERPRHNLQHNGQKV</sequence>
<dbReference type="Gene3D" id="3.40.1440.10">
    <property type="entry name" value="GIY-YIG endonuclease"/>
    <property type="match status" value="1"/>
</dbReference>
<dbReference type="SUPFAM" id="SSF82771">
    <property type="entry name" value="GIY-YIG endonuclease"/>
    <property type="match status" value="1"/>
</dbReference>
<evidence type="ECO:0000313" key="2">
    <source>
        <dbReference type="EMBL" id="XDQ14526.1"/>
    </source>
</evidence>
<feature type="domain" description="GIY-YIG" evidence="1">
    <location>
        <begin position="78"/>
        <end position="149"/>
    </location>
</feature>
<proteinExistence type="predicted"/>
<dbReference type="InterPro" id="IPR035901">
    <property type="entry name" value="GIY-YIG_endonuc_sf"/>
</dbReference>